<dbReference type="Gene3D" id="3.30.230.10">
    <property type="match status" value="1"/>
</dbReference>
<dbReference type="InterPro" id="IPR020568">
    <property type="entry name" value="Ribosomal_Su5_D2-typ_SF"/>
</dbReference>
<dbReference type="PANTHER" id="PTHR32039">
    <property type="entry name" value="MAGNESIUM-CHELATASE SUBUNIT CHLI"/>
    <property type="match status" value="1"/>
</dbReference>
<organism evidence="5 6">
    <name type="scientific">Candidatus Jidaibacter acanthamoebae</name>
    <dbReference type="NCBI Taxonomy" id="86105"/>
    <lineage>
        <taxon>Bacteria</taxon>
        <taxon>Pseudomonadati</taxon>
        <taxon>Pseudomonadota</taxon>
        <taxon>Alphaproteobacteria</taxon>
        <taxon>Rickettsiales</taxon>
        <taxon>Candidatus Midichloriaceae</taxon>
        <taxon>Candidatus Jidaibacter</taxon>
    </lineage>
</organism>
<gene>
    <name evidence="5" type="ORF">NF27_DP00150</name>
</gene>
<name>A0A0C1MZH1_9RICK</name>
<dbReference type="InterPro" id="IPR004482">
    <property type="entry name" value="Mg_chelat-rel"/>
</dbReference>
<evidence type="ECO:0000259" key="4">
    <source>
        <dbReference type="PROSITE" id="PS50051"/>
    </source>
</evidence>
<dbReference type="Gene3D" id="3.40.50.300">
    <property type="entry name" value="P-loop containing nucleotide triphosphate hydrolases"/>
    <property type="match status" value="1"/>
</dbReference>
<dbReference type="Pfam" id="PF13335">
    <property type="entry name" value="Mg_chelatase_C"/>
    <property type="match status" value="1"/>
</dbReference>
<dbReference type="GO" id="GO:0003677">
    <property type="term" value="F:DNA binding"/>
    <property type="evidence" value="ECO:0007669"/>
    <property type="project" value="InterPro"/>
</dbReference>
<keyword evidence="6" id="KW-1185">Reference proteome</keyword>
<dbReference type="InterPro" id="IPR045006">
    <property type="entry name" value="CHLI-like"/>
</dbReference>
<feature type="domain" description="MCM C-terminal AAA(+) ATPase" evidence="4">
    <location>
        <begin position="290"/>
        <end position="385"/>
    </location>
</feature>
<dbReference type="Pfam" id="PF01078">
    <property type="entry name" value="Mg_chelatase"/>
    <property type="match status" value="1"/>
</dbReference>
<dbReference type="InterPro" id="IPR027417">
    <property type="entry name" value="P-loop_NTPase"/>
</dbReference>
<dbReference type="PROSITE" id="PS50051">
    <property type="entry name" value="MCM_2"/>
    <property type="match status" value="1"/>
</dbReference>
<proteinExistence type="inferred from homology"/>
<evidence type="ECO:0000313" key="5">
    <source>
        <dbReference type="EMBL" id="KIE05471.1"/>
    </source>
</evidence>
<dbReference type="Proteomes" id="UP000031258">
    <property type="component" value="Unassembled WGS sequence"/>
</dbReference>
<keyword evidence="2" id="KW-0547">Nucleotide-binding</keyword>
<dbReference type="PANTHER" id="PTHR32039:SF7">
    <property type="entry name" value="COMPETENCE PROTEIN COMM"/>
    <property type="match status" value="1"/>
</dbReference>
<dbReference type="EMBL" id="JSWE01000092">
    <property type="protein sequence ID" value="KIE05471.1"/>
    <property type="molecule type" value="Genomic_DNA"/>
</dbReference>
<dbReference type="SUPFAM" id="SSF54211">
    <property type="entry name" value="Ribosomal protein S5 domain 2-like"/>
    <property type="match status" value="1"/>
</dbReference>
<dbReference type="InterPro" id="IPR025158">
    <property type="entry name" value="Mg_chelat-rel_C"/>
</dbReference>
<sequence>MLMIASVKTVCFLGIECKEVDVQVHIAPGLPCFNIVGLADKSVAESKERVRAAFHSMAIAFPAKRITVNLSPADLLKEGNHFDLAIAVGLLVSLEIVSQEEVEKYIIMGELSLDGKIKNVNGVLPAAIFANSQELGVICPELNGKEAAWSGNNSIVAASSLIALIHHLNGKHFITYPQVDKIEDVCEYPNLKDIRGQRIAKRALEIAAAGGHNMLMIGPPGSGKSMLAKRLPGIVPPLTSEEVLEVSVVASISGIIADSEGIITKRPYRDPHSSSSMAAIVGGGRNAKPGEVTLAHNGVLFLDELPEFPRNVLESLRQPIETGSITIARVNSHITYPSRFQLIAAMNPCRCGYFGDINSSCSKAPRCAEDYQSKISGPLIDRFDLKVDVPAVNILEIEEEESESSEKVAARVTSAREIQKNRYRGVKIQLNAHADGEVLTKATNLNKEIIDFLKKAVEKFNLSMRGYNRVLRVARTIADLDNQENISKNHIAEALSFRISKFQK</sequence>
<accession>A0A0C1MZH1</accession>
<dbReference type="InterPro" id="IPR000523">
    <property type="entry name" value="Mg_chelatse_chII-like_cat_dom"/>
</dbReference>
<dbReference type="Pfam" id="PF13541">
    <property type="entry name" value="ChlI"/>
    <property type="match status" value="1"/>
</dbReference>
<evidence type="ECO:0000256" key="1">
    <source>
        <dbReference type="ARBA" id="ARBA00006354"/>
    </source>
</evidence>
<comment type="caution">
    <text evidence="5">The sequence shown here is derived from an EMBL/GenBank/DDBJ whole genome shotgun (WGS) entry which is preliminary data.</text>
</comment>
<dbReference type="SUPFAM" id="SSF52540">
    <property type="entry name" value="P-loop containing nucleoside triphosphate hydrolases"/>
    <property type="match status" value="1"/>
</dbReference>
<dbReference type="STRING" id="86105.NF27_DP00150"/>
<dbReference type="InterPro" id="IPR014721">
    <property type="entry name" value="Ribsml_uS5_D2-typ_fold_subgr"/>
</dbReference>
<dbReference type="NCBIfam" id="TIGR00368">
    <property type="entry name" value="YifB family Mg chelatase-like AAA ATPase"/>
    <property type="match status" value="1"/>
</dbReference>
<dbReference type="InterPro" id="IPR003593">
    <property type="entry name" value="AAA+_ATPase"/>
</dbReference>
<dbReference type="PATRIC" id="fig|86105.3.peg.557"/>
<dbReference type="InterPro" id="IPR001208">
    <property type="entry name" value="MCM_dom"/>
</dbReference>
<dbReference type="GO" id="GO:0005524">
    <property type="term" value="F:ATP binding"/>
    <property type="evidence" value="ECO:0007669"/>
    <property type="project" value="UniProtKB-KW"/>
</dbReference>
<comment type="similarity">
    <text evidence="1">Belongs to the Mg-chelatase subunits D/I family. ComM subfamily.</text>
</comment>
<evidence type="ECO:0000256" key="2">
    <source>
        <dbReference type="ARBA" id="ARBA00022741"/>
    </source>
</evidence>
<protein>
    <submittedName>
        <fullName evidence="5">Mg chelatase related protein</fullName>
    </submittedName>
</protein>
<dbReference type="SMART" id="SM00382">
    <property type="entry name" value="AAA"/>
    <property type="match status" value="1"/>
</dbReference>
<evidence type="ECO:0000256" key="3">
    <source>
        <dbReference type="ARBA" id="ARBA00022840"/>
    </source>
</evidence>
<dbReference type="PRINTS" id="PR01657">
    <property type="entry name" value="MCMFAMILY"/>
</dbReference>
<keyword evidence="3" id="KW-0067">ATP-binding</keyword>
<evidence type="ECO:0000313" key="6">
    <source>
        <dbReference type="Proteomes" id="UP000031258"/>
    </source>
</evidence>
<dbReference type="AlphaFoldDB" id="A0A0C1MZH1"/>
<reference evidence="5 6" key="1">
    <citation type="submission" date="2014-11" db="EMBL/GenBank/DDBJ databases">
        <title>A Rickettsiales Symbiont of Amoebae With Ancient Features.</title>
        <authorList>
            <person name="Schulz F."/>
            <person name="Martijn J."/>
            <person name="Wascher F."/>
            <person name="Kostanjsek R."/>
            <person name="Ettema T.J."/>
            <person name="Horn M."/>
        </authorList>
    </citation>
    <scope>NUCLEOTIDE SEQUENCE [LARGE SCALE GENOMIC DNA]</scope>
    <source>
        <strain evidence="5 6">UWC36</strain>
    </source>
</reference>